<gene>
    <name evidence="8" type="ORF">FEF34_29140</name>
</gene>
<evidence type="ECO:0000256" key="4">
    <source>
        <dbReference type="ARBA" id="ARBA00022807"/>
    </source>
</evidence>
<dbReference type="RefSeq" id="WP_138055808.1">
    <property type="nucleotide sequence ID" value="NZ_VAWE01000001.1"/>
</dbReference>
<dbReference type="GO" id="GO:0006508">
    <property type="term" value="P:proteolysis"/>
    <property type="evidence" value="ECO:0007669"/>
    <property type="project" value="UniProtKB-KW"/>
</dbReference>
<dbReference type="Gene3D" id="3.90.1720.10">
    <property type="entry name" value="endopeptidase domain like (from Nostoc punctiforme)"/>
    <property type="match status" value="1"/>
</dbReference>
<dbReference type="Proteomes" id="UP000305921">
    <property type="component" value="Unassembled WGS sequence"/>
</dbReference>
<dbReference type="InterPro" id="IPR038765">
    <property type="entry name" value="Papain-like_cys_pep_sf"/>
</dbReference>
<name>A0A5R9E927_9ACTN</name>
<feature type="region of interest" description="Disordered" evidence="5">
    <location>
        <begin position="132"/>
        <end position="151"/>
    </location>
</feature>
<dbReference type="GO" id="GO:0008234">
    <property type="term" value="F:cysteine-type peptidase activity"/>
    <property type="evidence" value="ECO:0007669"/>
    <property type="project" value="UniProtKB-KW"/>
</dbReference>
<evidence type="ECO:0000313" key="9">
    <source>
        <dbReference type="Proteomes" id="UP000305921"/>
    </source>
</evidence>
<dbReference type="PROSITE" id="PS51318">
    <property type="entry name" value="TAT"/>
    <property type="match status" value="1"/>
</dbReference>
<dbReference type="OrthoDB" id="4872947at2"/>
<keyword evidence="9" id="KW-1185">Reference proteome</keyword>
<dbReference type="Pfam" id="PF00877">
    <property type="entry name" value="NLPC_P60"/>
    <property type="match status" value="1"/>
</dbReference>
<keyword evidence="6" id="KW-0732">Signal</keyword>
<comment type="caution">
    <text evidence="8">The sequence shown here is derived from an EMBL/GenBank/DDBJ whole genome shotgun (WGS) entry which is preliminary data.</text>
</comment>
<evidence type="ECO:0000256" key="1">
    <source>
        <dbReference type="ARBA" id="ARBA00007074"/>
    </source>
</evidence>
<dbReference type="AlphaFoldDB" id="A0A5R9E927"/>
<evidence type="ECO:0000256" key="2">
    <source>
        <dbReference type="ARBA" id="ARBA00022670"/>
    </source>
</evidence>
<evidence type="ECO:0000256" key="3">
    <source>
        <dbReference type="ARBA" id="ARBA00022801"/>
    </source>
</evidence>
<organism evidence="8 9">
    <name type="scientific">Streptomyces marianii</name>
    <dbReference type="NCBI Taxonomy" id="1817406"/>
    <lineage>
        <taxon>Bacteria</taxon>
        <taxon>Bacillati</taxon>
        <taxon>Actinomycetota</taxon>
        <taxon>Actinomycetes</taxon>
        <taxon>Kitasatosporales</taxon>
        <taxon>Streptomycetaceae</taxon>
        <taxon>Streptomyces</taxon>
    </lineage>
</organism>
<evidence type="ECO:0000313" key="8">
    <source>
        <dbReference type="EMBL" id="TLQ46498.1"/>
    </source>
</evidence>
<feature type="signal peptide" evidence="6">
    <location>
        <begin position="1"/>
        <end position="28"/>
    </location>
</feature>
<evidence type="ECO:0000256" key="5">
    <source>
        <dbReference type="SAM" id="MobiDB-lite"/>
    </source>
</evidence>
<protein>
    <submittedName>
        <fullName evidence="8">NlpC/P60 family protein</fullName>
    </submittedName>
</protein>
<dbReference type="EMBL" id="VAWE01000001">
    <property type="protein sequence ID" value="TLQ46498.1"/>
    <property type="molecule type" value="Genomic_DNA"/>
</dbReference>
<evidence type="ECO:0000259" key="7">
    <source>
        <dbReference type="Pfam" id="PF00877"/>
    </source>
</evidence>
<evidence type="ECO:0000256" key="6">
    <source>
        <dbReference type="SAM" id="SignalP"/>
    </source>
</evidence>
<dbReference type="InterPro" id="IPR000064">
    <property type="entry name" value="NLP_P60_dom"/>
</dbReference>
<dbReference type="InterPro" id="IPR006311">
    <property type="entry name" value="TAT_signal"/>
</dbReference>
<dbReference type="SUPFAM" id="SSF54001">
    <property type="entry name" value="Cysteine proteinases"/>
    <property type="match status" value="1"/>
</dbReference>
<reference evidence="8 9" key="1">
    <citation type="submission" date="2019-05" db="EMBL/GenBank/DDBJ databases">
        <title>Streptomyces marianii sp. nov., a novel marine actinomycete from southern coast of India.</title>
        <authorList>
            <person name="Iniyan A.M."/>
            <person name="Wink J."/>
            <person name="Ramprasad E."/>
            <person name="Ramana C.V."/>
            <person name="Bunk B."/>
            <person name="Sproer C."/>
            <person name="Joseph F.-J.R.S."/>
            <person name="Vincent S.G.P."/>
        </authorList>
    </citation>
    <scope>NUCLEOTIDE SEQUENCE [LARGE SCALE GENOMIC DNA]</scope>
    <source>
        <strain evidence="8 9">ICN19</strain>
    </source>
</reference>
<comment type="similarity">
    <text evidence="1">Belongs to the peptidase C40 family.</text>
</comment>
<feature type="domain" description="NlpC/P60" evidence="7">
    <location>
        <begin position="449"/>
        <end position="552"/>
    </location>
</feature>
<sequence length="596" mass="62774">MSPVSRRAALAAALAGTAAGVVPSTALARAPEKASRAPAAAPAAVAAAPGAQPPATVWVHRQDVNEGRFFRAGLGGPLTARMTGAAGPETYEVSDAYGPLATLTKGARTVTVHGPRRTFTEQKKAFTDRFDRAVPGWGTSPGGGRWATPDTGRAEFRVEGGSGTVVLREDGFSQFATLSDSLGDVDVSAVLTLDRAPAGDAVSAAVCCAYDGDGRNYRARLSFLTTGEVRLILEMAAGNTTTVLGGPVQVGSGFRPGDRWRLRLERTGTALRCRAWRDGQDEPATWQAAETDGTLGAGGTGIRVLANKGGTALPVKVLVGEFTVAGRRPEPPEVTHDLWVRLLDTPFDGALTPALERRLRDWAGDTSPDALGYAAMFLPHAADAVDPVLGTRVLGESGYGPFNTKTGDGTREIGADFWEYMGLDTWTFPNGEAPAQPENTGPQKRWAGFLDCSGYVRMVYGHHMGIPMVNYRDLDGTNLPRESADQAAKGPGVVVAGFTADGVPGQAPPPLDGLRAGDLVYFDAYDSAGDDDGVGDDRGTIDHVGIYLGRDQDGKRRFSSSRKTPDGPTMADLGALSVLDAGTELYSRSLRVIRRF</sequence>
<accession>A0A5R9E927</accession>
<proteinExistence type="inferred from homology"/>
<keyword evidence="4" id="KW-0788">Thiol protease</keyword>
<keyword evidence="2" id="KW-0645">Protease</keyword>
<feature type="chain" id="PRO_5024465018" evidence="6">
    <location>
        <begin position="29"/>
        <end position="596"/>
    </location>
</feature>
<keyword evidence="3" id="KW-0378">Hydrolase</keyword>